<evidence type="ECO:0000256" key="6">
    <source>
        <dbReference type="ARBA" id="ARBA00022840"/>
    </source>
</evidence>
<keyword evidence="10" id="KW-0671">Queuosine biosynthesis</keyword>
<feature type="binding site" evidence="10">
    <location>
        <position position="187"/>
    </location>
    <ligand>
        <name>Zn(2+)</name>
        <dbReference type="ChEBI" id="CHEBI:29105"/>
    </ligand>
</feature>
<reference evidence="11 12" key="1">
    <citation type="submission" date="2024-09" db="EMBL/GenBank/DDBJ databases">
        <authorList>
            <person name="Sun Q."/>
            <person name="Mori K."/>
        </authorList>
    </citation>
    <scope>NUCLEOTIDE SEQUENCE [LARGE SCALE GENOMIC DNA]</scope>
    <source>
        <strain evidence="11 12">NCAIM B.02301</strain>
    </source>
</reference>
<keyword evidence="3 10" id="KW-0479">Metal-binding</keyword>
<dbReference type="Gene3D" id="3.40.50.620">
    <property type="entry name" value="HUPs"/>
    <property type="match status" value="1"/>
</dbReference>
<dbReference type="HAMAP" id="MF_01633">
    <property type="entry name" value="QueC"/>
    <property type="match status" value="1"/>
</dbReference>
<dbReference type="NCBIfam" id="TIGR00364">
    <property type="entry name" value="7-cyano-7-deazaguanine synthase QueC"/>
    <property type="match status" value="1"/>
</dbReference>
<evidence type="ECO:0000256" key="10">
    <source>
        <dbReference type="HAMAP-Rule" id="MF_01633"/>
    </source>
</evidence>
<dbReference type="GO" id="GO:0016874">
    <property type="term" value="F:ligase activity"/>
    <property type="evidence" value="ECO:0007669"/>
    <property type="project" value="UniProtKB-KW"/>
</dbReference>
<dbReference type="PANTHER" id="PTHR42914:SF1">
    <property type="entry name" value="7-CYANO-7-DEAZAGUANINE SYNTHASE"/>
    <property type="match status" value="1"/>
</dbReference>
<dbReference type="InterPro" id="IPR014729">
    <property type="entry name" value="Rossmann-like_a/b/a_fold"/>
</dbReference>
<dbReference type="PANTHER" id="PTHR42914">
    <property type="entry name" value="7-CYANO-7-DEAZAGUANINE SYNTHASE"/>
    <property type="match status" value="1"/>
</dbReference>
<evidence type="ECO:0000256" key="5">
    <source>
        <dbReference type="ARBA" id="ARBA00022833"/>
    </source>
</evidence>
<keyword evidence="12" id="KW-1185">Reference proteome</keyword>
<evidence type="ECO:0000256" key="4">
    <source>
        <dbReference type="ARBA" id="ARBA00022741"/>
    </source>
</evidence>
<keyword evidence="6 10" id="KW-0067">ATP-binding</keyword>
<feature type="binding site" evidence="10">
    <location>
        <begin position="10"/>
        <end position="20"/>
    </location>
    <ligand>
        <name>ATP</name>
        <dbReference type="ChEBI" id="CHEBI:30616"/>
    </ligand>
</feature>
<sequence length="222" mass="24793">MRNEKAVVVFSGGQDSTTCLLWALEQFKEVATVTFDYGQRHYDEIECAREIAEELGVSFHVLDMKLINQLSANALTRHDIEVKAGENGELPSTFVPGRNHLFLSFAAVYAQAIGARHIITGVCETDFSGYPDCRDSFVKSLNVTLNLAMDEQFVIHTPLMWLNKAETWKLADQLNALDFVREKTLTCYNGIRGDGCGECPSCELRKLGLNTYLEMKQGGVSQ</sequence>
<dbReference type="RefSeq" id="WP_273848181.1">
    <property type="nucleotide sequence ID" value="NZ_JAQQWT010000055.1"/>
</dbReference>
<comment type="similarity">
    <text evidence="7 10">Belongs to the QueC family.</text>
</comment>
<dbReference type="EMBL" id="JBHLTR010000055">
    <property type="protein sequence ID" value="MFC0561310.1"/>
    <property type="molecule type" value="Genomic_DNA"/>
</dbReference>
<accession>A0ABV6NKL2</accession>
<comment type="subunit">
    <text evidence="10">Homodimer.</text>
</comment>
<evidence type="ECO:0000256" key="9">
    <source>
        <dbReference type="ARBA" id="ARBA00047890"/>
    </source>
</evidence>
<protein>
    <recommendedName>
        <fullName evidence="8 10">7-cyano-7-deazaguanine synthase</fullName>
        <ecNumber evidence="8 10">6.3.4.20</ecNumber>
    </recommendedName>
    <alternativeName>
        <fullName evidence="10">7-cyano-7-carbaguanine synthase</fullName>
    </alternativeName>
    <alternativeName>
        <fullName evidence="10">PreQ(0) synthase</fullName>
    </alternativeName>
    <alternativeName>
        <fullName evidence="10">Queuosine biosynthesis protein QueC</fullName>
    </alternativeName>
</protein>
<name>A0ABV6NKL2_9BACI</name>
<dbReference type="SUPFAM" id="SSF52402">
    <property type="entry name" value="Adenine nucleotide alpha hydrolases-like"/>
    <property type="match status" value="1"/>
</dbReference>
<keyword evidence="4 10" id="KW-0547">Nucleotide-binding</keyword>
<comment type="catalytic activity">
    <reaction evidence="9 10">
        <text>7-carboxy-7-carbaguanine + NH4(+) + 2 ATP = 7-cyano-7-carbaguanine + 2 AMP + 2 diphosphate + 2 H(+)</text>
        <dbReference type="Rhea" id="RHEA:27982"/>
        <dbReference type="ChEBI" id="CHEBI:15378"/>
        <dbReference type="ChEBI" id="CHEBI:28938"/>
        <dbReference type="ChEBI" id="CHEBI:30616"/>
        <dbReference type="ChEBI" id="CHEBI:33019"/>
        <dbReference type="ChEBI" id="CHEBI:45075"/>
        <dbReference type="ChEBI" id="CHEBI:61036"/>
        <dbReference type="ChEBI" id="CHEBI:456215"/>
        <dbReference type="EC" id="6.3.4.20"/>
    </reaction>
</comment>
<comment type="caution">
    <text evidence="11">The sequence shown here is derived from an EMBL/GenBank/DDBJ whole genome shotgun (WGS) entry which is preliminary data.</text>
</comment>
<dbReference type="EC" id="6.3.4.20" evidence="8 10"/>
<dbReference type="InterPro" id="IPR018317">
    <property type="entry name" value="QueC"/>
</dbReference>
<feature type="binding site" evidence="10">
    <location>
        <position position="196"/>
    </location>
    <ligand>
        <name>Zn(2+)</name>
        <dbReference type="ChEBI" id="CHEBI:29105"/>
    </ligand>
</feature>
<keyword evidence="2 10" id="KW-0436">Ligase</keyword>
<dbReference type="Proteomes" id="UP001589833">
    <property type="component" value="Unassembled WGS sequence"/>
</dbReference>
<evidence type="ECO:0000313" key="11">
    <source>
        <dbReference type="EMBL" id="MFC0561310.1"/>
    </source>
</evidence>
<comment type="function">
    <text evidence="10">Catalyzes the ATP-dependent conversion of 7-carboxy-7-deazaguanine (CDG) to 7-cyano-7-deazaguanine (preQ(0)).</text>
</comment>
<evidence type="ECO:0000256" key="1">
    <source>
        <dbReference type="ARBA" id="ARBA00005061"/>
    </source>
</evidence>
<evidence type="ECO:0000256" key="3">
    <source>
        <dbReference type="ARBA" id="ARBA00022723"/>
    </source>
</evidence>
<dbReference type="PIRSF" id="PIRSF006293">
    <property type="entry name" value="ExsB"/>
    <property type="match status" value="1"/>
</dbReference>
<evidence type="ECO:0000256" key="8">
    <source>
        <dbReference type="ARBA" id="ARBA00039149"/>
    </source>
</evidence>
<evidence type="ECO:0000256" key="7">
    <source>
        <dbReference type="ARBA" id="ARBA00037993"/>
    </source>
</evidence>
<feature type="binding site" evidence="10">
    <location>
        <position position="202"/>
    </location>
    <ligand>
        <name>Zn(2+)</name>
        <dbReference type="ChEBI" id="CHEBI:29105"/>
    </ligand>
</feature>
<dbReference type="CDD" id="cd01995">
    <property type="entry name" value="QueC-like"/>
    <property type="match status" value="1"/>
</dbReference>
<proteinExistence type="inferred from homology"/>
<dbReference type="Pfam" id="PF06508">
    <property type="entry name" value="QueC"/>
    <property type="match status" value="1"/>
</dbReference>
<comment type="pathway">
    <text evidence="1 10">Purine metabolism; 7-cyano-7-deazaguanine biosynthesis.</text>
</comment>
<evidence type="ECO:0000256" key="2">
    <source>
        <dbReference type="ARBA" id="ARBA00022598"/>
    </source>
</evidence>
<organism evidence="11 12">
    <name type="scientific">Halalkalibacter alkalisediminis</name>
    <dbReference type="NCBI Taxonomy" id="935616"/>
    <lineage>
        <taxon>Bacteria</taxon>
        <taxon>Bacillati</taxon>
        <taxon>Bacillota</taxon>
        <taxon>Bacilli</taxon>
        <taxon>Bacillales</taxon>
        <taxon>Bacillaceae</taxon>
        <taxon>Halalkalibacter</taxon>
    </lineage>
</organism>
<evidence type="ECO:0000313" key="12">
    <source>
        <dbReference type="Proteomes" id="UP001589833"/>
    </source>
</evidence>
<gene>
    <name evidence="10 11" type="primary">queC</name>
    <name evidence="11" type="ORF">ACFFH4_20415</name>
</gene>
<feature type="binding site" evidence="10">
    <location>
        <position position="199"/>
    </location>
    <ligand>
        <name>Zn(2+)</name>
        <dbReference type="ChEBI" id="CHEBI:29105"/>
    </ligand>
</feature>
<keyword evidence="5 10" id="KW-0862">Zinc</keyword>
<comment type="cofactor">
    <cofactor evidence="10">
        <name>Zn(2+)</name>
        <dbReference type="ChEBI" id="CHEBI:29105"/>
    </cofactor>
    <text evidence="10">Binds 1 zinc ion per subunit.</text>
</comment>